<dbReference type="NCBIfam" id="TIGR04257">
    <property type="entry name" value="nanowire_3heme"/>
    <property type="match status" value="1"/>
</dbReference>
<dbReference type="Pfam" id="PF14522">
    <property type="entry name" value="Cytochrome_C7"/>
    <property type="match status" value="1"/>
</dbReference>
<reference evidence="2" key="1">
    <citation type="submission" date="2018-06" db="EMBL/GenBank/DDBJ databases">
        <authorList>
            <person name="Zhirakovskaya E."/>
        </authorList>
    </citation>
    <scope>NUCLEOTIDE SEQUENCE</scope>
</reference>
<organism evidence="2">
    <name type="scientific">hydrothermal vent metagenome</name>
    <dbReference type="NCBI Taxonomy" id="652676"/>
    <lineage>
        <taxon>unclassified sequences</taxon>
        <taxon>metagenomes</taxon>
        <taxon>ecological metagenomes</taxon>
    </lineage>
</organism>
<name>A0A3B0UQ52_9ZZZZ</name>
<dbReference type="SUPFAM" id="SSF48695">
    <property type="entry name" value="Multiheme cytochromes"/>
    <property type="match status" value="1"/>
</dbReference>
<dbReference type="AlphaFoldDB" id="A0A3B0UQ52"/>
<dbReference type="InterPro" id="IPR036280">
    <property type="entry name" value="Multihaem_cyt_sf"/>
</dbReference>
<dbReference type="Gene3D" id="3.90.10.10">
    <property type="entry name" value="Cytochrome C3"/>
    <property type="match status" value="1"/>
</dbReference>
<evidence type="ECO:0000259" key="1">
    <source>
        <dbReference type="Pfam" id="PF14522"/>
    </source>
</evidence>
<protein>
    <recommendedName>
        <fullName evidence="1">Cytochrome c7-like domain-containing protein</fullName>
    </recommendedName>
</protein>
<dbReference type="InterPro" id="IPR026352">
    <property type="entry name" value="Nanowire_3heme"/>
</dbReference>
<accession>A0A3B0UQ52</accession>
<dbReference type="PANTHER" id="PTHR39425:SF1">
    <property type="entry name" value="CYTOCHROME C7-LIKE DOMAIN-CONTAINING PROTEIN"/>
    <property type="match status" value="1"/>
</dbReference>
<proteinExistence type="predicted"/>
<gene>
    <name evidence="2" type="ORF">MNBD_DELTA03-608</name>
</gene>
<dbReference type="InterPro" id="IPR029467">
    <property type="entry name" value="Cyt_c7-like"/>
</dbReference>
<feature type="domain" description="Cytochrome c7-like" evidence="1">
    <location>
        <begin position="52"/>
        <end position="119"/>
    </location>
</feature>
<evidence type="ECO:0000313" key="2">
    <source>
        <dbReference type="EMBL" id="VAW33195.1"/>
    </source>
</evidence>
<dbReference type="EMBL" id="UOEX01000022">
    <property type="protein sequence ID" value="VAW33195.1"/>
    <property type="molecule type" value="Genomic_DNA"/>
</dbReference>
<dbReference type="PANTHER" id="PTHR39425">
    <property type="entry name" value="LIPOPROTEIN CYTOCHROME C"/>
    <property type="match status" value="1"/>
</dbReference>
<sequence length="153" mass="16681">MKKLLFLLFACSILIVITGVSVYAEDLADIKADLADMTNGGDIVYTKPVKAVIFSHKAHVLKLGLQCGWCHDKTFQMEAGAMERDHTVGMASLCNDKYCGTCHNGDISFSTTTQCARCHIGVKGYNRLVKAGTIAPVEKAQENPLETNIKKSK</sequence>